<proteinExistence type="predicted"/>
<dbReference type="InterPro" id="IPR040632">
    <property type="entry name" value="Sulfotransfer_4"/>
</dbReference>
<dbReference type="KEGG" id="pfy:PFICI_12228"/>
<sequence>MSQHSVQYDGNGLKIINASLFRMGTKSMAMAYQILGFKTHHGLLESVMDSPWTQIEEAAEATWPGVPGGTPRPPYQRKDWDALWGDKYDAVTDLASPFALELIDAYPEAKVVVVQRDFDTWWPTFQSQIRDKVMLEPNSSFHAFITWWFLGIRPVHAMCKVILGFFGARTRLEVDADCARAAYDAYFREIRARVPLERRLEYKLGSGWEPLCAFLGVNVPNEEFPSANEKQENSKESRARENTFIVKSIKVSAPWLLAVGAAWAAWGYAK</sequence>
<dbReference type="InterPro" id="IPR027417">
    <property type="entry name" value="P-loop_NTPase"/>
</dbReference>
<dbReference type="InParanoid" id="W3WND0"/>
<evidence type="ECO:0008006" key="3">
    <source>
        <dbReference type="Google" id="ProtNLM"/>
    </source>
</evidence>
<dbReference type="PANTHER" id="PTHR36978">
    <property type="entry name" value="P-LOOP CONTAINING NUCLEOTIDE TRIPHOSPHATE HYDROLASE"/>
    <property type="match status" value="1"/>
</dbReference>
<dbReference type="PANTHER" id="PTHR36978:SF4">
    <property type="entry name" value="P-LOOP CONTAINING NUCLEOSIDE TRIPHOSPHATE HYDROLASE PROTEIN"/>
    <property type="match status" value="1"/>
</dbReference>
<dbReference type="GeneID" id="19277241"/>
<gene>
    <name evidence="1" type="ORF">PFICI_12228</name>
</gene>
<dbReference type="RefSeq" id="XP_007839000.1">
    <property type="nucleotide sequence ID" value="XM_007840809.1"/>
</dbReference>
<dbReference type="EMBL" id="KI912118">
    <property type="protein sequence ID" value="ETS75284.1"/>
    <property type="molecule type" value="Genomic_DNA"/>
</dbReference>
<evidence type="ECO:0000313" key="1">
    <source>
        <dbReference type="EMBL" id="ETS75284.1"/>
    </source>
</evidence>
<reference evidence="2" key="1">
    <citation type="journal article" date="2015" name="BMC Genomics">
        <title>Genomic and transcriptomic analysis of the endophytic fungus Pestalotiopsis fici reveals its lifestyle and high potential for synthesis of natural products.</title>
        <authorList>
            <person name="Wang X."/>
            <person name="Zhang X."/>
            <person name="Liu L."/>
            <person name="Xiang M."/>
            <person name="Wang W."/>
            <person name="Sun X."/>
            <person name="Che Y."/>
            <person name="Guo L."/>
            <person name="Liu G."/>
            <person name="Guo L."/>
            <person name="Wang C."/>
            <person name="Yin W.B."/>
            <person name="Stadler M."/>
            <person name="Zhang X."/>
            <person name="Liu X."/>
        </authorList>
    </citation>
    <scope>NUCLEOTIDE SEQUENCE [LARGE SCALE GENOMIC DNA]</scope>
    <source>
        <strain evidence="2">W106-1 / CGMCC3.15140</strain>
    </source>
</reference>
<dbReference type="SUPFAM" id="SSF52540">
    <property type="entry name" value="P-loop containing nucleoside triphosphate hydrolases"/>
    <property type="match status" value="1"/>
</dbReference>
<evidence type="ECO:0000313" key="2">
    <source>
        <dbReference type="Proteomes" id="UP000030651"/>
    </source>
</evidence>
<dbReference type="Gene3D" id="3.40.50.300">
    <property type="entry name" value="P-loop containing nucleotide triphosphate hydrolases"/>
    <property type="match status" value="1"/>
</dbReference>
<dbReference type="HOGENOM" id="CLU_061199_0_1_1"/>
<dbReference type="OrthoDB" id="408152at2759"/>
<dbReference type="Pfam" id="PF17784">
    <property type="entry name" value="Sulfotransfer_4"/>
    <property type="match status" value="1"/>
</dbReference>
<protein>
    <recommendedName>
        <fullName evidence="3">Efflux pump antibiotic resistance protein</fullName>
    </recommendedName>
</protein>
<name>W3WND0_PESFW</name>
<dbReference type="STRING" id="1229662.W3WND0"/>
<dbReference type="AlphaFoldDB" id="W3WND0"/>
<dbReference type="eggNOG" id="ENOG502RYDN">
    <property type="taxonomic scope" value="Eukaryota"/>
</dbReference>
<keyword evidence="2" id="KW-1185">Reference proteome</keyword>
<dbReference type="Proteomes" id="UP000030651">
    <property type="component" value="Unassembled WGS sequence"/>
</dbReference>
<organism evidence="1 2">
    <name type="scientific">Pestalotiopsis fici (strain W106-1 / CGMCC3.15140)</name>
    <dbReference type="NCBI Taxonomy" id="1229662"/>
    <lineage>
        <taxon>Eukaryota</taxon>
        <taxon>Fungi</taxon>
        <taxon>Dikarya</taxon>
        <taxon>Ascomycota</taxon>
        <taxon>Pezizomycotina</taxon>
        <taxon>Sordariomycetes</taxon>
        <taxon>Xylariomycetidae</taxon>
        <taxon>Amphisphaeriales</taxon>
        <taxon>Sporocadaceae</taxon>
        <taxon>Pestalotiopsis</taxon>
    </lineage>
</organism>
<dbReference type="OMA" id="ASMCEAY"/>
<accession>W3WND0</accession>